<evidence type="ECO:0000313" key="1">
    <source>
        <dbReference type="EMBL" id="DAF52860.1"/>
    </source>
</evidence>
<sequence length="55" mass="6534">MTVRELIEYLEKCDQDQECYIGANETFYETDYVDNLYDGFGINIIAGREKQEEEE</sequence>
<name>A0A8S5SP83_9CAUD</name>
<proteinExistence type="predicted"/>
<protein>
    <submittedName>
        <fullName evidence="1">Uncharacterized protein</fullName>
    </submittedName>
</protein>
<reference evidence="1" key="1">
    <citation type="journal article" date="2021" name="Proc. Natl. Acad. Sci. U.S.A.">
        <title>A Catalog of Tens of Thousands of Viruses from Human Metagenomes Reveals Hidden Associations with Chronic Diseases.</title>
        <authorList>
            <person name="Tisza M.J."/>
            <person name="Buck C.B."/>
        </authorList>
    </citation>
    <scope>NUCLEOTIDE SEQUENCE</scope>
    <source>
        <strain evidence="1">Cty4e12</strain>
    </source>
</reference>
<dbReference type="EMBL" id="BK032643">
    <property type="protein sequence ID" value="DAF52860.1"/>
    <property type="molecule type" value="Genomic_DNA"/>
</dbReference>
<accession>A0A8S5SP83</accession>
<organism evidence="1">
    <name type="scientific">Myoviridae sp. cty4e12</name>
    <dbReference type="NCBI Taxonomy" id="2827718"/>
    <lineage>
        <taxon>Viruses</taxon>
        <taxon>Duplodnaviria</taxon>
        <taxon>Heunggongvirae</taxon>
        <taxon>Uroviricota</taxon>
        <taxon>Caudoviricetes</taxon>
    </lineage>
</organism>